<feature type="non-terminal residue" evidence="1">
    <location>
        <position position="1"/>
    </location>
</feature>
<accession>A0A821I277</accession>
<organism evidence="1 2">
    <name type="scientific">Rotaria socialis</name>
    <dbReference type="NCBI Taxonomy" id="392032"/>
    <lineage>
        <taxon>Eukaryota</taxon>
        <taxon>Metazoa</taxon>
        <taxon>Spiralia</taxon>
        <taxon>Gnathifera</taxon>
        <taxon>Rotifera</taxon>
        <taxon>Eurotatoria</taxon>
        <taxon>Bdelloidea</taxon>
        <taxon>Philodinida</taxon>
        <taxon>Philodinidae</taxon>
        <taxon>Rotaria</taxon>
    </lineage>
</organism>
<comment type="caution">
    <text evidence="1">The sequence shown here is derived from an EMBL/GenBank/DDBJ whole genome shotgun (WGS) entry which is preliminary data.</text>
</comment>
<sequence>NNSLINSTLSQSRKQFPLNYILPIFDKAFEQAAEDPSSSDLEPDAKENNN</sequence>
<proteinExistence type="predicted"/>
<dbReference type="Proteomes" id="UP000663862">
    <property type="component" value="Unassembled WGS sequence"/>
</dbReference>
<reference evidence="1" key="1">
    <citation type="submission" date="2021-02" db="EMBL/GenBank/DDBJ databases">
        <authorList>
            <person name="Nowell W R."/>
        </authorList>
    </citation>
    <scope>NUCLEOTIDE SEQUENCE</scope>
</reference>
<protein>
    <submittedName>
        <fullName evidence="1">Uncharacterized protein</fullName>
    </submittedName>
</protein>
<evidence type="ECO:0000313" key="1">
    <source>
        <dbReference type="EMBL" id="CAF4697535.1"/>
    </source>
</evidence>
<evidence type="ECO:0000313" key="2">
    <source>
        <dbReference type="Proteomes" id="UP000663862"/>
    </source>
</evidence>
<gene>
    <name evidence="1" type="ORF">TSG867_LOCUS33169</name>
</gene>
<dbReference type="EMBL" id="CAJOBQ010009249">
    <property type="protein sequence ID" value="CAF4697535.1"/>
    <property type="molecule type" value="Genomic_DNA"/>
</dbReference>
<name>A0A821I277_9BILA</name>
<dbReference type="AlphaFoldDB" id="A0A821I277"/>